<evidence type="ECO:0000259" key="1">
    <source>
        <dbReference type="SMART" id="SM00849"/>
    </source>
</evidence>
<dbReference type="Gene3D" id="3.60.15.10">
    <property type="entry name" value="Ribonuclease Z/Hydroxyacylglutathione hydrolase-like"/>
    <property type="match status" value="1"/>
</dbReference>
<dbReference type="PANTHER" id="PTHR46018:SF4">
    <property type="entry name" value="METALLO-HYDROLASE YHFI-RELATED"/>
    <property type="match status" value="1"/>
</dbReference>
<dbReference type="Proteomes" id="UP001257739">
    <property type="component" value="Unassembled WGS sequence"/>
</dbReference>
<dbReference type="CDD" id="cd07716">
    <property type="entry name" value="RNaseZ_short-form-like_MBL-fold"/>
    <property type="match status" value="1"/>
</dbReference>
<dbReference type="SUPFAM" id="SSF56281">
    <property type="entry name" value="Metallo-hydrolase/oxidoreductase"/>
    <property type="match status" value="1"/>
</dbReference>
<dbReference type="Pfam" id="PF12706">
    <property type="entry name" value="Lactamase_B_2"/>
    <property type="match status" value="1"/>
</dbReference>
<evidence type="ECO:0000313" key="2">
    <source>
        <dbReference type="EMBL" id="MDR7087549.1"/>
    </source>
</evidence>
<reference evidence="2 3" key="1">
    <citation type="submission" date="2023-07" db="EMBL/GenBank/DDBJ databases">
        <title>Sorghum-associated microbial communities from plants grown in Nebraska, USA.</title>
        <authorList>
            <person name="Schachtman D."/>
        </authorList>
    </citation>
    <scope>NUCLEOTIDE SEQUENCE [LARGE SCALE GENOMIC DNA]</scope>
    <source>
        <strain evidence="2 3">BE248</strain>
    </source>
</reference>
<keyword evidence="3" id="KW-1185">Reference proteome</keyword>
<protein>
    <submittedName>
        <fullName evidence="2">Ribonuclease BN (tRNA processing enzyme)</fullName>
    </submittedName>
</protein>
<proteinExistence type="predicted"/>
<dbReference type="RefSeq" id="WP_309971385.1">
    <property type="nucleotide sequence ID" value="NZ_JAVDWH010000001.1"/>
</dbReference>
<dbReference type="InterPro" id="IPR001279">
    <property type="entry name" value="Metallo-B-lactamas"/>
</dbReference>
<accession>A0ABU1UQU4</accession>
<organism evidence="2 3">
    <name type="scientific">Aeromicrobium panaciterrae</name>
    <dbReference type="NCBI Taxonomy" id="363861"/>
    <lineage>
        <taxon>Bacteria</taxon>
        <taxon>Bacillati</taxon>
        <taxon>Actinomycetota</taxon>
        <taxon>Actinomycetes</taxon>
        <taxon>Propionibacteriales</taxon>
        <taxon>Nocardioidaceae</taxon>
        <taxon>Aeromicrobium</taxon>
    </lineage>
</organism>
<feature type="domain" description="Metallo-beta-lactamase" evidence="1">
    <location>
        <begin position="18"/>
        <end position="202"/>
    </location>
</feature>
<sequence length="255" mass="27047">MKLTIIGCAGSFPSAESPASCYLIEAPYEGRTYRLVVDLGSGALGSLQRHVDLRDVDAIALSHLHPDHCFDLSGFYVVSKYHPAGALARIPVLAPNGAGERLAIAYGIDEPIGMTEQFDFVDHVDGETVQLGPFAVTSRLVDHPVTAFAMRIATDDHTLVYSGDTGPTEALVDIATGADTFLCEASFVESSVNPPNLHLTGAEAGDHATRAGVGRLLITHIPTWTDAAEVEADTKSTWDGPCELVSPGSVYELGR</sequence>
<evidence type="ECO:0000313" key="3">
    <source>
        <dbReference type="Proteomes" id="UP001257739"/>
    </source>
</evidence>
<comment type="caution">
    <text evidence="2">The sequence shown here is derived from an EMBL/GenBank/DDBJ whole genome shotgun (WGS) entry which is preliminary data.</text>
</comment>
<dbReference type="SMART" id="SM00849">
    <property type="entry name" value="Lactamase_B"/>
    <property type="match status" value="1"/>
</dbReference>
<dbReference type="PANTHER" id="PTHR46018">
    <property type="entry name" value="ZINC PHOSPHODIESTERASE ELAC PROTEIN 1"/>
    <property type="match status" value="1"/>
</dbReference>
<name>A0ABU1UQU4_9ACTN</name>
<gene>
    <name evidence="2" type="ORF">J2X11_002388</name>
</gene>
<dbReference type="InterPro" id="IPR036866">
    <property type="entry name" value="RibonucZ/Hydroxyglut_hydro"/>
</dbReference>
<dbReference type="EMBL" id="JAVDWH010000001">
    <property type="protein sequence ID" value="MDR7087549.1"/>
    <property type="molecule type" value="Genomic_DNA"/>
</dbReference>